<keyword evidence="1" id="KW-0732">Signal</keyword>
<dbReference type="AlphaFoldDB" id="A0A7L8AJJ3"/>
<accession>A0A7L8AJJ3</accession>
<keyword evidence="3" id="KW-1185">Reference proteome</keyword>
<dbReference type="EMBL" id="CP061813">
    <property type="protein sequence ID" value="QOD62188.1"/>
    <property type="molecule type" value="Genomic_DNA"/>
</dbReference>
<sequence length="158" mass="18225">MKTIKKQVTIACIILFSISINAQDSLMLLGSFSANIKLTTNEVEYQQRPIIHNQTFTYNFKGGEVLVEFKDNQHIEYYNNKKHSIKSTIVWISKNECIITLKEINLPNFPFKKGNSLKMVITEVRGNNVYYKSTLGGRTWKGKMKEVETTNNDYFASN</sequence>
<dbReference type="RefSeq" id="WP_088354644.1">
    <property type="nucleotide sequence ID" value="NZ_CP061813.1"/>
</dbReference>
<name>A0A7L8AJJ3_9FLAO</name>
<reference evidence="2 3" key="1">
    <citation type="journal article" date="2016" name="Int. J. Syst. Evol. Microbiol.">
        <title>Polaribacter haliotis sp. nov., isolated from the gut of abalone Haliotis discus hannai.</title>
        <authorList>
            <person name="Kim Y.O."/>
            <person name="Park I.S."/>
            <person name="Park S."/>
            <person name="Nam B.H."/>
            <person name="Park J.M."/>
            <person name="Kim D.G."/>
            <person name="Yoon J.H."/>
        </authorList>
    </citation>
    <scope>NUCLEOTIDE SEQUENCE [LARGE SCALE GENOMIC DNA]</scope>
    <source>
        <strain evidence="2 3">KCTC 52418</strain>
    </source>
</reference>
<evidence type="ECO:0000256" key="1">
    <source>
        <dbReference type="SAM" id="SignalP"/>
    </source>
</evidence>
<dbReference type="OrthoDB" id="1431790at2"/>
<gene>
    <name evidence="2" type="ORF">H9I45_07035</name>
</gene>
<feature type="chain" id="PRO_5032418481" evidence="1">
    <location>
        <begin position="23"/>
        <end position="158"/>
    </location>
</feature>
<organism evidence="2 3">
    <name type="scientific">Polaribacter haliotis</name>
    <dbReference type="NCBI Taxonomy" id="1888915"/>
    <lineage>
        <taxon>Bacteria</taxon>
        <taxon>Pseudomonadati</taxon>
        <taxon>Bacteroidota</taxon>
        <taxon>Flavobacteriia</taxon>
        <taxon>Flavobacteriales</taxon>
        <taxon>Flavobacteriaceae</taxon>
    </lineage>
</organism>
<feature type="signal peptide" evidence="1">
    <location>
        <begin position="1"/>
        <end position="22"/>
    </location>
</feature>
<protein>
    <submittedName>
        <fullName evidence="2">Uncharacterized protein</fullName>
    </submittedName>
</protein>
<evidence type="ECO:0000313" key="2">
    <source>
        <dbReference type="EMBL" id="QOD62188.1"/>
    </source>
</evidence>
<evidence type="ECO:0000313" key="3">
    <source>
        <dbReference type="Proteomes" id="UP000516764"/>
    </source>
</evidence>
<proteinExistence type="predicted"/>
<dbReference type="Proteomes" id="UP000516764">
    <property type="component" value="Chromosome"/>
</dbReference>
<dbReference type="KEGG" id="phal:H9I45_07035"/>